<dbReference type="FunFam" id="3.40.50.300:FF:001226">
    <property type="entry name" value="ATP-dependent DNA helicase PIF1"/>
    <property type="match status" value="1"/>
</dbReference>
<dbReference type="EC" id="5.6.2.3" evidence="14"/>
<evidence type="ECO:0000256" key="3">
    <source>
        <dbReference type="ARBA" id="ARBA00022741"/>
    </source>
</evidence>
<comment type="subunit">
    <text evidence="14">Monomer.</text>
</comment>
<evidence type="ECO:0000313" key="17">
    <source>
        <dbReference type="EMBL" id="MBW0483498.1"/>
    </source>
</evidence>
<dbReference type="SUPFAM" id="SSF52540">
    <property type="entry name" value="P-loop containing nucleoside triphosphate hydrolases"/>
    <property type="match status" value="2"/>
</dbReference>
<evidence type="ECO:0000256" key="7">
    <source>
        <dbReference type="ARBA" id="ARBA00022840"/>
    </source>
</evidence>
<dbReference type="SMART" id="SM00382">
    <property type="entry name" value="AAA"/>
    <property type="match status" value="1"/>
</dbReference>
<comment type="function">
    <text evidence="14">DNA-dependent ATPase and 5'-3' DNA helicase required for the maintenance of both mitochondrial and nuclear genome stability.</text>
</comment>
<evidence type="ECO:0000256" key="6">
    <source>
        <dbReference type="ARBA" id="ARBA00022806"/>
    </source>
</evidence>
<feature type="compositionally biased region" description="Low complexity" evidence="15">
    <location>
        <begin position="83"/>
        <end position="97"/>
    </location>
</feature>
<proteinExistence type="inferred from homology"/>
<dbReference type="GO" id="GO:0005739">
    <property type="term" value="C:mitochondrion"/>
    <property type="evidence" value="ECO:0007669"/>
    <property type="project" value="UniProtKB-SubCell"/>
</dbReference>
<dbReference type="Gene3D" id="3.40.50.300">
    <property type="entry name" value="P-loop containing nucleotide triphosphate hydrolases"/>
    <property type="match status" value="2"/>
</dbReference>
<dbReference type="PANTHER" id="PTHR47642:SF5">
    <property type="entry name" value="ATP-DEPENDENT DNA HELICASE"/>
    <property type="match status" value="1"/>
</dbReference>
<dbReference type="GO" id="GO:0043139">
    <property type="term" value="F:5'-3' DNA helicase activity"/>
    <property type="evidence" value="ECO:0007669"/>
    <property type="project" value="UniProtKB-UniRule"/>
</dbReference>
<evidence type="ECO:0000256" key="9">
    <source>
        <dbReference type="ARBA" id="ARBA00023128"/>
    </source>
</evidence>
<keyword evidence="9 14" id="KW-0496">Mitochondrion</keyword>
<keyword evidence="3 14" id="KW-0547">Nucleotide-binding</keyword>
<dbReference type="Proteomes" id="UP000765509">
    <property type="component" value="Unassembled WGS sequence"/>
</dbReference>
<evidence type="ECO:0000256" key="15">
    <source>
        <dbReference type="SAM" id="MobiDB-lite"/>
    </source>
</evidence>
<dbReference type="PANTHER" id="PTHR47642">
    <property type="entry name" value="ATP-DEPENDENT DNA HELICASE"/>
    <property type="match status" value="1"/>
</dbReference>
<keyword evidence="10 14" id="KW-0233">DNA recombination</keyword>
<evidence type="ECO:0000256" key="5">
    <source>
        <dbReference type="ARBA" id="ARBA00022801"/>
    </source>
</evidence>
<feature type="compositionally biased region" description="Basic and acidic residues" evidence="15">
    <location>
        <begin position="38"/>
        <end position="51"/>
    </location>
</feature>
<comment type="cofactor">
    <cofactor evidence="1 14">
        <name>Mg(2+)</name>
        <dbReference type="ChEBI" id="CHEBI:18420"/>
    </cofactor>
</comment>
<keyword evidence="13 14" id="KW-0539">Nucleus</keyword>
<dbReference type="InterPro" id="IPR027417">
    <property type="entry name" value="P-loop_NTPase"/>
</dbReference>
<sequence>MNRLGLRSRQFLFHPKKLLEIHSRMSFSLKSASSHLDSHLQAHQDHDDRPKSSGKLSSLQRQWSSTSKQNQIQPKIFQESQNAAHSSSQPSWQASESDWPLSPPQIKKNKSTSSIPFKPQTSNINLVKSPSNQINHKNLASKGKANMIPTTKFEITSMVNAVKKSKTPSLGKLNEKLKVDKPIQSLKREFPWDVPANSTKIVKKSTTLYTLPSVENATKPPKSNHLGNPNISIAAKVSLSPEQQNVLDLVLRGESVFFTGSAGTGKSVLLRHIISALKRNHSARPDAVAVTASTGMAACCIGGTTIHSFGGIGLGVEPPDHLVNKVKKNSRAAARWIRTKVLVIDEISMVDGGLFDKLAYIAQKIRKSTKPFGGIQVVIAGDFFQLPPVSNKSQVLFAFNAKKWSECISQTISLTQVFRQKDTTFIDMLSEMRMGQLSAKSIERFRQLSREITYEDGIAPTELFPTRQEVERSNSSRLNALPGEEVVYVAHDTGKASPEQRTRDLANMLAIPRLVLKKGAQVMMIKNQLAEEGPAWLVNGLVGKVVDFVDPNADVDQYASDLRDQSSSNGLNDQNHKPTAYPPPRGAVSTTNDSTKDDTQSRVQSGMPLVEWYLPTGKRELTIVGKAEFKVENAEGVIQSRRVQLPLILAWAMSIHKSQGQTLNRVKVDLGRVFEKGQIYVALSRATSLEGLQVLRFDSKKVMAHPDVIKWSKLNLNK</sequence>
<dbReference type="Pfam" id="PF05970">
    <property type="entry name" value="PIF1"/>
    <property type="match status" value="1"/>
</dbReference>
<dbReference type="GO" id="GO:0016787">
    <property type="term" value="F:hydrolase activity"/>
    <property type="evidence" value="ECO:0007669"/>
    <property type="project" value="UniProtKB-KW"/>
</dbReference>
<feature type="compositionally biased region" description="Polar residues" evidence="15">
    <location>
        <begin position="111"/>
        <end position="128"/>
    </location>
</feature>
<name>A0A9Q3CGN2_9BASI</name>
<evidence type="ECO:0000256" key="11">
    <source>
        <dbReference type="ARBA" id="ARBA00023204"/>
    </source>
</evidence>
<dbReference type="CDD" id="cd18037">
    <property type="entry name" value="DEXSc_Pif1_like"/>
    <property type="match status" value="1"/>
</dbReference>
<dbReference type="EMBL" id="AVOT02007256">
    <property type="protein sequence ID" value="MBW0483498.1"/>
    <property type="molecule type" value="Genomic_DNA"/>
</dbReference>
<dbReference type="HAMAP" id="MF_03176">
    <property type="entry name" value="PIF1"/>
    <property type="match status" value="1"/>
</dbReference>
<keyword evidence="6 14" id="KW-0347">Helicase</keyword>
<evidence type="ECO:0000259" key="16">
    <source>
        <dbReference type="SMART" id="SM00382"/>
    </source>
</evidence>
<dbReference type="GO" id="GO:0005524">
    <property type="term" value="F:ATP binding"/>
    <property type="evidence" value="ECO:0007669"/>
    <property type="project" value="UniProtKB-UniRule"/>
</dbReference>
<feature type="compositionally biased region" description="Polar residues" evidence="15">
    <location>
        <begin position="54"/>
        <end position="82"/>
    </location>
</feature>
<gene>
    <name evidence="14" type="primary">PIF1</name>
    <name evidence="17" type="ORF">O181_023213</name>
</gene>
<evidence type="ECO:0000256" key="12">
    <source>
        <dbReference type="ARBA" id="ARBA00023235"/>
    </source>
</evidence>
<evidence type="ECO:0000256" key="8">
    <source>
        <dbReference type="ARBA" id="ARBA00023125"/>
    </source>
</evidence>
<feature type="domain" description="AAA+ ATPase" evidence="16">
    <location>
        <begin position="252"/>
        <end position="403"/>
    </location>
</feature>
<dbReference type="CDD" id="cd18809">
    <property type="entry name" value="SF1_C_RecD"/>
    <property type="match status" value="1"/>
</dbReference>
<reference evidence="17" key="1">
    <citation type="submission" date="2021-03" db="EMBL/GenBank/DDBJ databases">
        <title>Draft genome sequence of rust myrtle Austropuccinia psidii MF-1, a brazilian biotype.</title>
        <authorList>
            <person name="Quecine M.C."/>
            <person name="Pachon D.M.R."/>
            <person name="Bonatelli M.L."/>
            <person name="Correr F.H."/>
            <person name="Franceschini L.M."/>
            <person name="Leite T.F."/>
            <person name="Margarido G.R.A."/>
            <person name="Almeida C.A."/>
            <person name="Ferrarezi J.A."/>
            <person name="Labate C.A."/>
        </authorList>
    </citation>
    <scope>NUCLEOTIDE SEQUENCE</scope>
    <source>
        <strain evidence="17">MF-1</strain>
    </source>
</reference>
<keyword evidence="8 14" id="KW-0238">DNA-binding</keyword>
<dbReference type="GO" id="GO:0003697">
    <property type="term" value="F:single-stranded DNA binding"/>
    <property type="evidence" value="ECO:0007669"/>
    <property type="project" value="UniProtKB-ARBA"/>
</dbReference>
<evidence type="ECO:0000256" key="4">
    <source>
        <dbReference type="ARBA" id="ARBA00022763"/>
    </source>
</evidence>
<dbReference type="InterPro" id="IPR010285">
    <property type="entry name" value="DNA_helicase_pif1-like_DEAD"/>
</dbReference>
<comment type="catalytic activity">
    <reaction evidence="14">
        <text>ATP + H2O = ADP + phosphate + H(+)</text>
        <dbReference type="Rhea" id="RHEA:13065"/>
        <dbReference type="ChEBI" id="CHEBI:15377"/>
        <dbReference type="ChEBI" id="CHEBI:15378"/>
        <dbReference type="ChEBI" id="CHEBI:30616"/>
        <dbReference type="ChEBI" id="CHEBI:43474"/>
        <dbReference type="ChEBI" id="CHEBI:456216"/>
        <dbReference type="EC" id="5.6.2.3"/>
    </reaction>
</comment>
<dbReference type="GO" id="GO:0006310">
    <property type="term" value="P:DNA recombination"/>
    <property type="evidence" value="ECO:0007669"/>
    <property type="project" value="UniProtKB-UniRule"/>
</dbReference>
<comment type="subcellular location">
    <subcellularLocation>
        <location evidence="2">Nucleus</location>
        <location evidence="2">Nucleolus</location>
    </subcellularLocation>
    <subcellularLocation>
        <location evidence="14">Nucleus</location>
    </subcellularLocation>
    <subcellularLocation>
        <location evidence="14">Mitochondrion</location>
    </subcellularLocation>
</comment>
<organism evidence="17 18">
    <name type="scientific">Austropuccinia psidii MF-1</name>
    <dbReference type="NCBI Taxonomy" id="1389203"/>
    <lineage>
        <taxon>Eukaryota</taxon>
        <taxon>Fungi</taxon>
        <taxon>Dikarya</taxon>
        <taxon>Basidiomycota</taxon>
        <taxon>Pucciniomycotina</taxon>
        <taxon>Pucciniomycetes</taxon>
        <taxon>Pucciniales</taxon>
        <taxon>Sphaerophragmiaceae</taxon>
        <taxon>Austropuccinia</taxon>
    </lineage>
</organism>
<evidence type="ECO:0000256" key="14">
    <source>
        <dbReference type="HAMAP-Rule" id="MF_03176"/>
    </source>
</evidence>
<keyword evidence="18" id="KW-1185">Reference proteome</keyword>
<evidence type="ECO:0000256" key="2">
    <source>
        <dbReference type="ARBA" id="ARBA00004604"/>
    </source>
</evidence>
<keyword evidence="4 14" id="KW-0227">DNA damage</keyword>
<keyword evidence="5 14" id="KW-0378">Hydrolase</keyword>
<feature type="region of interest" description="Disordered" evidence="15">
    <location>
        <begin position="38"/>
        <end position="128"/>
    </location>
</feature>
<keyword evidence="12 14" id="KW-0413">Isomerase</keyword>
<feature type="region of interest" description="Disordered" evidence="15">
    <location>
        <begin position="563"/>
        <end position="603"/>
    </location>
</feature>
<evidence type="ECO:0000256" key="13">
    <source>
        <dbReference type="ARBA" id="ARBA00023242"/>
    </source>
</evidence>
<evidence type="ECO:0000256" key="1">
    <source>
        <dbReference type="ARBA" id="ARBA00001946"/>
    </source>
</evidence>
<evidence type="ECO:0000313" key="18">
    <source>
        <dbReference type="Proteomes" id="UP000765509"/>
    </source>
</evidence>
<dbReference type="InterPro" id="IPR003593">
    <property type="entry name" value="AAA+_ATPase"/>
</dbReference>
<keyword evidence="11 14" id="KW-0234">DNA repair</keyword>
<accession>A0A9Q3CGN2</accession>
<dbReference type="OrthoDB" id="2499199at2759"/>
<feature type="DNA-binding region" evidence="14">
    <location>
        <begin position="678"/>
        <end position="697"/>
    </location>
</feature>
<dbReference type="GO" id="GO:0005730">
    <property type="term" value="C:nucleolus"/>
    <property type="evidence" value="ECO:0007669"/>
    <property type="project" value="UniProtKB-SubCell"/>
</dbReference>
<dbReference type="InterPro" id="IPR051055">
    <property type="entry name" value="PIF1_helicase"/>
</dbReference>
<protein>
    <recommendedName>
        <fullName evidence="14">ATP-dependent DNA helicase PIF1</fullName>
        <ecNumber evidence="14">5.6.2.3</ecNumber>
    </recommendedName>
    <alternativeName>
        <fullName evidence="14">DNA 5'-3' helicase PIF1</fullName>
    </alternativeName>
    <alternativeName>
        <fullName evidence="14">DNA repair and recombination helicase PIF1</fullName>
    </alternativeName>
</protein>
<keyword evidence="7 14" id="KW-0067">ATP-binding</keyword>
<dbReference type="GO" id="GO:0000723">
    <property type="term" value="P:telomere maintenance"/>
    <property type="evidence" value="ECO:0007669"/>
    <property type="project" value="InterPro"/>
</dbReference>
<evidence type="ECO:0000256" key="10">
    <source>
        <dbReference type="ARBA" id="ARBA00023172"/>
    </source>
</evidence>
<comment type="caution">
    <text evidence="17">The sequence shown here is derived from an EMBL/GenBank/DDBJ whole genome shotgun (WGS) entry which is preliminary data.</text>
</comment>
<feature type="binding site" evidence="14">
    <location>
        <begin position="260"/>
        <end position="267"/>
    </location>
    <ligand>
        <name>ATP</name>
        <dbReference type="ChEBI" id="CHEBI:30616"/>
    </ligand>
</feature>
<comment type="similarity">
    <text evidence="14">Belongs to the helicase family. PIF1 subfamily.</text>
</comment>
<dbReference type="AlphaFoldDB" id="A0A9Q3CGN2"/>
<dbReference type="GO" id="GO:0006281">
    <property type="term" value="P:DNA repair"/>
    <property type="evidence" value="ECO:0007669"/>
    <property type="project" value="UniProtKB-UniRule"/>
</dbReference>
<dbReference type="InterPro" id="IPR048293">
    <property type="entry name" value="PIF1_RRM3_pfh1"/>
</dbReference>